<proteinExistence type="predicted"/>
<keyword evidence="1" id="KW-0472">Membrane</keyword>
<keyword evidence="1" id="KW-0812">Transmembrane</keyword>
<keyword evidence="1" id="KW-1133">Transmembrane helix</keyword>
<accession>A0A9Q3VBN2</accession>
<gene>
    <name evidence="2" type="ORF">G8S53_10595</name>
</gene>
<evidence type="ECO:0000313" key="2">
    <source>
        <dbReference type="EMBL" id="MCD3195724.1"/>
    </source>
</evidence>
<name>A0A9Q3VBN2_CLOBO</name>
<reference evidence="2" key="2">
    <citation type="journal article" date="2021" name="Microorganisms">
        <title>Extensive Genome Exploration of Clostridium botulinum Group III Field Strains.</title>
        <authorList>
            <person name="Fillo S."/>
            <person name="Giordani F."/>
            <person name="Tonon E."/>
            <person name="Drigo I."/>
            <person name="Anselmo A."/>
            <person name="Fortunato A."/>
            <person name="Lista F."/>
            <person name="Bano L."/>
        </authorList>
    </citation>
    <scope>NUCLEOTIDE SEQUENCE</scope>
    <source>
        <strain evidence="2">IZSVe-TV_9877_3_12</strain>
    </source>
</reference>
<evidence type="ECO:0000313" key="3">
    <source>
        <dbReference type="Proteomes" id="UP000813637"/>
    </source>
</evidence>
<dbReference type="RefSeq" id="WP_003384328.1">
    <property type="nucleotide sequence ID" value="NZ_JAAMYB010000015.1"/>
</dbReference>
<organism evidence="2 3">
    <name type="scientific">Clostridium botulinum C</name>
    <dbReference type="NCBI Taxonomy" id="36828"/>
    <lineage>
        <taxon>Bacteria</taxon>
        <taxon>Bacillati</taxon>
        <taxon>Bacillota</taxon>
        <taxon>Clostridia</taxon>
        <taxon>Eubacteriales</taxon>
        <taxon>Clostridiaceae</taxon>
        <taxon>Clostridium</taxon>
    </lineage>
</organism>
<dbReference type="Proteomes" id="UP000813637">
    <property type="component" value="Unassembled WGS sequence"/>
</dbReference>
<sequence>MAWALAALVVIFGIVIFIEALVLLIAKEKTKDNVKKLDRPDLIELNKRR</sequence>
<dbReference type="AlphaFoldDB" id="A0A9Q3VBN2"/>
<reference evidence="2" key="1">
    <citation type="submission" date="2020-02" db="EMBL/GenBank/DDBJ databases">
        <authorList>
            <person name="Fillo S."/>
            <person name="Giordani F."/>
            <person name="Tonon E."/>
            <person name="Drigo I."/>
            <person name="Anselmo A."/>
            <person name="Fortunato A."/>
            <person name="Bano L."/>
            <person name="Lista F."/>
        </authorList>
    </citation>
    <scope>NUCLEOTIDE SEQUENCE</scope>
    <source>
        <strain evidence="2">IZSVe-TV_9877_3_12</strain>
    </source>
</reference>
<dbReference type="EMBL" id="JAAMYB010000015">
    <property type="protein sequence ID" value="MCD3195724.1"/>
    <property type="molecule type" value="Genomic_DNA"/>
</dbReference>
<feature type="transmembrane region" description="Helical" evidence="1">
    <location>
        <begin position="6"/>
        <end position="26"/>
    </location>
</feature>
<comment type="caution">
    <text evidence="2">The sequence shown here is derived from an EMBL/GenBank/DDBJ whole genome shotgun (WGS) entry which is preliminary data.</text>
</comment>
<protein>
    <submittedName>
        <fullName evidence="2">Uncharacterized protein</fullName>
    </submittedName>
</protein>
<evidence type="ECO:0000256" key="1">
    <source>
        <dbReference type="SAM" id="Phobius"/>
    </source>
</evidence>